<evidence type="ECO:0000256" key="1">
    <source>
        <dbReference type="SAM" id="MobiDB-lite"/>
    </source>
</evidence>
<evidence type="ECO:0008006" key="4">
    <source>
        <dbReference type="Google" id="ProtNLM"/>
    </source>
</evidence>
<name>A0A1J7HAL3_LUPAN</name>
<evidence type="ECO:0000313" key="3">
    <source>
        <dbReference type="Proteomes" id="UP000188354"/>
    </source>
</evidence>
<dbReference type="PANTHER" id="PTHR47067:SF16">
    <property type="entry name" value="TPX2 (TARGETING PROTEIN FOR XKLP2) PROTEIN FAMILY"/>
    <property type="match status" value="1"/>
</dbReference>
<accession>A0A1J7HAL3</accession>
<dbReference type="InterPro" id="IPR044216">
    <property type="entry name" value="WDL7"/>
</dbReference>
<feature type="region of interest" description="Disordered" evidence="1">
    <location>
        <begin position="62"/>
        <end position="91"/>
    </location>
</feature>
<protein>
    <recommendedName>
        <fullName evidence="4">TPX2 C-terminal domain-containing protein</fullName>
    </recommendedName>
</protein>
<sequence>MRVLGESISFGRFLSESMDWERWSTFTHKRYVEEAEKYSKPGSVAAKKAYFEAHYKRKAQEKAAALTEEANAQANGTSDSETQEENCNDTSVEKKLKADRIVVVEQPNKDTVNYQVVDDTNQCECDVGQSVLDIFNVEGAAENTAQTCVGINLTVENHVLDDNSNKEIVIPVEERIIDPGIAGSEVLALPIKGREVNSSPKLSTKTTMAKLSQSLNKRKDAAALPSLKSGTTYNKSGRSSFEKMGLTARSLRMSINLPSSTGKGNNTAAAAEQTRIGVNGILKSKKSDRNSFEDAGLTARSLRMSINLPPGTGKGNKIAATAEQTRNGVNRVLKSKNSHRNSFENAGLTARSLHMSIDLPPGTGKGNKIASAAEQTRNGVNRVLKSKNSDRNSFENAGLTARSLHMSTNLPSGTGKGNNTAAAAEKSRKDANNVLKSKKAVVGGLVEMKGLTSKSLNMSAIPPSGETRKSTTAAVKPTIAINHASKAMKVVGEQVEKRATSGSLHMSINLPSGAGLTSKIPSVFEHNRSKKFVSSLPSVSKHHPVSSQALTKPSHGFSNKALAYPPSQGTRTERLLTKSVSGGFTANAKFSSISVDSCRGWMELNQRKKRKFSCEGSPR</sequence>
<organism evidence="2 3">
    <name type="scientific">Lupinus angustifolius</name>
    <name type="common">Narrow-leaved blue lupine</name>
    <dbReference type="NCBI Taxonomy" id="3871"/>
    <lineage>
        <taxon>Eukaryota</taxon>
        <taxon>Viridiplantae</taxon>
        <taxon>Streptophyta</taxon>
        <taxon>Embryophyta</taxon>
        <taxon>Tracheophyta</taxon>
        <taxon>Spermatophyta</taxon>
        <taxon>Magnoliopsida</taxon>
        <taxon>eudicotyledons</taxon>
        <taxon>Gunneridae</taxon>
        <taxon>Pentapetalae</taxon>
        <taxon>rosids</taxon>
        <taxon>fabids</taxon>
        <taxon>Fabales</taxon>
        <taxon>Fabaceae</taxon>
        <taxon>Papilionoideae</taxon>
        <taxon>50 kb inversion clade</taxon>
        <taxon>genistoids sensu lato</taxon>
        <taxon>core genistoids</taxon>
        <taxon>Genisteae</taxon>
        <taxon>Lupinus</taxon>
    </lineage>
</organism>
<keyword evidence="3" id="KW-1185">Reference proteome</keyword>
<feature type="region of interest" description="Disordered" evidence="1">
    <location>
        <begin position="535"/>
        <end position="571"/>
    </location>
</feature>
<dbReference type="Gramene" id="OIV97490">
    <property type="protein sequence ID" value="OIV97490"/>
    <property type="gene ID" value="TanjilG_11014"/>
</dbReference>
<dbReference type="AlphaFoldDB" id="A0A1J7HAL3"/>
<proteinExistence type="predicted"/>
<feature type="compositionally biased region" description="Low complexity" evidence="1">
    <location>
        <begin position="62"/>
        <end position="74"/>
    </location>
</feature>
<dbReference type="OMA" id="SINCAPT"/>
<reference evidence="2 3" key="1">
    <citation type="journal article" date="2017" name="Plant Biotechnol. J.">
        <title>A comprehensive draft genome sequence for lupin (Lupinus angustifolius), an emerging health food: insights into plant-microbe interactions and legume evolution.</title>
        <authorList>
            <person name="Hane J.K."/>
            <person name="Ming Y."/>
            <person name="Kamphuis L.G."/>
            <person name="Nelson M.N."/>
            <person name="Garg G."/>
            <person name="Atkins C.A."/>
            <person name="Bayer P.E."/>
            <person name="Bravo A."/>
            <person name="Bringans S."/>
            <person name="Cannon S."/>
            <person name="Edwards D."/>
            <person name="Foley R."/>
            <person name="Gao L.L."/>
            <person name="Harrison M.J."/>
            <person name="Huang W."/>
            <person name="Hurgobin B."/>
            <person name="Li S."/>
            <person name="Liu C.W."/>
            <person name="McGrath A."/>
            <person name="Morahan G."/>
            <person name="Murray J."/>
            <person name="Weller J."/>
            <person name="Jian J."/>
            <person name="Singh K.B."/>
        </authorList>
    </citation>
    <scope>NUCLEOTIDE SEQUENCE [LARGE SCALE GENOMIC DNA]</scope>
    <source>
        <strain evidence="3">cv. Tanjil</strain>
        <tissue evidence="2">Whole plant</tissue>
    </source>
</reference>
<dbReference type="STRING" id="3871.A0A1J7HAL3"/>
<dbReference type="Proteomes" id="UP000188354">
    <property type="component" value="Chromosome LG15"/>
</dbReference>
<evidence type="ECO:0000313" key="2">
    <source>
        <dbReference type="EMBL" id="OIV97490.1"/>
    </source>
</evidence>
<feature type="region of interest" description="Disordered" evidence="1">
    <location>
        <begin position="405"/>
        <end position="429"/>
    </location>
</feature>
<dbReference type="PANTHER" id="PTHR47067">
    <property type="entry name" value="TPX2 (TARGETING PROTEIN FOR XKLP2) PROTEIN FAMILY-RELATED"/>
    <property type="match status" value="1"/>
</dbReference>
<gene>
    <name evidence="2" type="ORF">TanjilG_11014</name>
</gene>
<feature type="compositionally biased region" description="Polar residues" evidence="1">
    <location>
        <begin position="405"/>
        <end position="420"/>
    </location>
</feature>
<dbReference type="EMBL" id="CM007375">
    <property type="protein sequence ID" value="OIV97490.1"/>
    <property type="molecule type" value="Genomic_DNA"/>
</dbReference>